<dbReference type="RefSeq" id="WP_230842285.1">
    <property type="nucleotide sequence ID" value="NZ_CP063845.1"/>
</dbReference>
<reference evidence="1 2" key="1">
    <citation type="journal article" date="2021" name="Genome Biol. Evol.">
        <title>Complete Genome Sequencing of a Novel Gloeobacter Species from a Waterfall Cave in Mexico.</title>
        <authorList>
            <person name="Saw J.H."/>
            <person name="Cardona T."/>
            <person name="Montejano G."/>
        </authorList>
    </citation>
    <scope>NUCLEOTIDE SEQUENCE [LARGE SCALE GENOMIC DNA]</scope>
    <source>
        <strain evidence="1">MG652769</strain>
    </source>
</reference>
<dbReference type="Proteomes" id="UP001054846">
    <property type="component" value="Chromosome"/>
</dbReference>
<organism evidence="1 2">
    <name type="scientific">Gloeobacter morelensis MG652769</name>
    <dbReference type="NCBI Taxonomy" id="2781736"/>
    <lineage>
        <taxon>Bacteria</taxon>
        <taxon>Bacillati</taxon>
        <taxon>Cyanobacteriota</taxon>
        <taxon>Cyanophyceae</taxon>
        <taxon>Gloeobacterales</taxon>
        <taxon>Gloeobacteraceae</taxon>
        <taxon>Gloeobacter</taxon>
        <taxon>Gloeobacter morelensis</taxon>
    </lineage>
</organism>
<evidence type="ECO:0000313" key="1">
    <source>
        <dbReference type="EMBL" id="UFP95111.1"/>
    </source>
</evidence>
<accession>A0ABY3PN45</accession>
<evidence type="ECO:0000313" key="2">
    <source>
        <dbReference type="Proteomes" id="UP001054846"/>
    </source>
</evidence>
<proteinExistence type="predicted"/>
<gene>
    <name evidence="1" type="ORF">ISF26_02335</name>
</gene>
<sequence>MATVRPPAEKIRLYLPGWPFASCRECAVHIAQLGVESQIVLRTSPVFDSHLDQIECIEFTRPTESGGLERLAGILEFYLGRYYQTPDTRRDTARLVRGVQEFALARGVPVRWLLGSA</sequence>
<protein>
    <submittedName>
        <fullName evidence="1">Uncharacterized protein</fullName>
    </submittedName>
</protein>
<name>A0ABY3PN45_9CYAN</name>
<keyword evidence="2" id="KW-1185">Reference proteome</keyword>
<dbReference type="EMBL" id="CP063845">
    <property type="protein sequence ID" value="UFP95111.1"/>
    <property type="molecule type" value="Genomic_DNA"/>
</dbReference>